<evidence type="ECO:0000313" key="13">
    <source>
        <dbReference type="WBParaSite" id="maker-uti_cns_0046733-snap-gene-0.15-mRNA-1"/>
    </source>
</evidence>
<dbReference type="SUPFAM" id="SSF90229">
    <property type="entry name" value="CCCH zinc finger"/>
    <property type="match status" value="1"/>
</dbReference>
<evidence type="ECO:0000256" key="9">
    <source>
        <dbReference type="SAM" id="MobiDB-lite"/>
    </source>
</evidence>
<protein>
    <submittedName>
        <fullName evidence="12 13">RING finger protein unkempt</fullName>
    </submittedName>
</protein>
<keyword evidence="4 8" id="KW-0479">Metal-binding</keyword>
<reference evidence="12 13" key="1">
    <citation type="submission" date="2016-11" db="UniProtKB">
        <authorList>
            <consortium name="WormBaseParasite"/>
        </authorList>
    </citation>
    <scope>IDENTIFICATION</scope>
</reference>
<feature type="region of interest" description="Disordered" evidence="9">
    <location>
        <begin position="689"/>
        <end position="753"/>
    </location>
</feature>
<dbReference type="InterPro" id="IPR040594">
    <property type="entry name" value="UNK_Znf_1"/>
</dbReference>
<feature type="region of interest" description="Disordered" evidence="9">
    <location>
        <begin position="366"/>
        <end position="394"/>
    </location>
</feature>
<feature type="region of interest" description="Disordered" evidence="9">
    <location>
        <begin position="409"/>
        <end position="431"/>
    </location>
</feature>
<feature type="domain" description="C3H1-type" evidence="10">
    <location>
        <begin position="116"/>
        <end position="145"/>
    </location>
</feature>
<keyword evidence="7 8" id="KW-0862">Zinc</keyword>
<dbReference type="WBParaSite" id="maker-uti_cns_0046732-snap-gene-0.12-mRNA-1">
    <property type="protein sequence ID" value="maker-uti_cns_0046732-snap-gene-0.12-mRNA-1"/>
    <property type="gene ID" value="maker-uti_cns_0046732-snap-gene-0.12"/>
</dbReference>
<evidence type="ECO:0000256" key="7">
    <source>
        <dbReference type="ARBA" id="ARBA00022833"/>
    </source>
</evidence>
<keyword evidence="5" id="KW-0677">Repeat</keyword>
<comment type="similarity">
    <text evidence="2">Belongs to the unkempt family.</text>
</comment>
<dbReference type="InterPro" id="IPR045234">
    <property type="entry name" value="Unkempt-like"/>
</dbReference>
<dbReference type="PANTHER" id="PTHR14493:SF50">
    <property type="entry name" value="RING FINGER PROTEIN UNKEMPT"/>
    <property type="match status" value="1"/>
</dbReference>
<evidence type="ECO:0000256" key="8">
    <source>
        <dbReference type="PROSITE-ProRule" id="PRU00723"/>
    </source>
</evidence>
<dbReference type="GO" id="GO:0008270">
    <property type="term" value="F:zinc ion binding"/>
    <property type="evidence" value="ECO:0007669"/>
    <property type="project" value="UniProtKB-KW"/>
</dbReference>
<feature type="domain" description="C3H1-type" evidence="10">
    <location>
        <begin position="156"/>
        <end position="186"/>
    </location>
</feature>
<keyword evidence="3" id="KW-0963">Cytoplasm</keyword>
<dbReference type="Gene3D" id="4.10.1000.10">
    <property type="entry name" value="Zinc finger, CCCH-type"/>
    <property type="match status" value="1"/>
</dbReference>
<dbReference type="InterPro" id="IPR057296">
    <property type="entry name" value="UNK_Znf_5"/>
</dbReference>
<feature type="zinc finger region" description="C3H1-type" evidence="8">
    <location>
        <begin position="156"/>
        <end position="186"/>
    </location>
</feature>
<evidence type="ECO:0000256" key="3">
    <source>
        <dbReference type="ARBA" id="ARBA00022490"/>
    </source>
</evidence>
<feature type="region of interest" description="Disordered" evidence="9">
    <location>
        <begin position="767"/>
        <end position="816"/>
    </location>
</feature>
<dbReference type="AlphaFoldDB" id="A0A1I8JCB3"/>
<organism evidence="11 13">
    <name type="scientific">Macrostomum lignano</name>
    <dbReference type="NCBI Taxonomy" id="282301"/>
    <lineage>
        <taxon>Eukaryota</taxon>
        <taxon>Metazoa</taxon>
        <taxon>Spiralia</taxon>
        <taxon>Lophotrochozoa</taxon>
        <taxon>Platyhelminthes</taxon>
        <taxon>Rhabditophora</taxon>
        <taxon>Macrostomorpha</taxon>
        <taxon>Macrostomida</taxon>
        <taxon>Macrostomidae</taxon>
        <taxon>Macrostomum</taxon>
    </lineage>
</organism>
<dbReference type="Gene3D" id="3.30.1370.210">
    <property type="match status" value="1"/>
</dbReference>
<dbReference type="InterPro" id="IPR000571">
    <property type="entry name" value="Znf_CCCH"/>
</dbReference>
<feature type="compositionally biased region" description="Polar residues" evidence="9">
    <location>
        <begin position="421"/>
        <end position="431"/>
    </location>
</feature>
<evidence type="ECO:0000256" key="2">
    <source>
        <dbReference type="ARBA" id="ARBA00008808"/>
    </source>
</evidence>
<sequence>MSSLSPIAQNSSLATLSNVILSTSLPMMSSQASPQNLTGSVPLPPELDLATQGIGMPTVFVKPQHLNYLRDFRTQQCPLFANHKCTQHKPFTCFHWHFPNQRRRRPLRKADGTFTYSPDVYCDKYDETRGECPNADACPYLHRNAGDTERRYHLRYFKTGTCIHDTDARGHCSRNGAHCAFAHGANDLRVPVYDIREVQEAADCPVNLPASLEKERVLSEDPKWNDMGYVLANYKTEQCRKPPRMCRQGYACPFYHNAKDKRRGPHVHKYRSTPCPAVKSSDEWLDSSLCEQADDCQYCHTRTEQQFHPEIYKSTKCNDVMQQNYCPRGPFCAFAHEESEMNFGRNFMQDMGLLMLGAVQQQQSPQLPQLHLQQQQQPQQQQQQQATGPAPLTLGRLISPSVWEQSAAVGGNRASGLHRAGQQQNQLASPSSAMLPELDDLDLSEHDSVGFVGASSSASFGGAGPGHASSSQGSDSFSPLPGFPSSSSGPIGIPGAKVHSSSSSSSAVGAAAAAATRHSPGFNPLTYVAADQQSAMQSSAEGPPPVGSLPFQTLFDSGAVTRGRVNSGGDRSSAASSTYAQSPILMSNSPFANPGMDLERLQFQHEIDRARDEAKRMRDAMQRAQKERDEAQQQLEAVRAQLRDISSIAEHSTGDLSRCSPGELEELKQRLHSHLQSVQQLTMQLPGVGLQQQQPQTQAQAQHQEPLQPPESTAEPAAAAAQAAPTSGASSTSSDVASCSVSTGGSSVSHVGSADSLGFVSSLATVEETSGDVTPNLAAPEAGDQQGSQFSFARDDREEAAEAAEAAETKKDPSVE</sequence>
<dbReference type="Pfam" id="PF23261">
    <property type="entry name" value="zf-CCCH_11"/>
    <property type="match status" value="1"/>
</dbReference>
<dbReference type="Proteomes" id="UP000095280">
    <property type="component" value="Unplaced"/>
</dbReference>
<evidence type="ECO:0000313" key="12">
    <source>
        <dbReference type="WBParaSite" id="maker-uti_cns_0046732-snap-gene-0.12-mRNA-1"/>
    </source>
</evidence>
<feature type="region of interest" description="Disordered" evidence="9">
    <location>
        <begin position="458"/>
        <end position="503"/>
    </location>
</feature>
<evidence type="ECO:0000256" key="1">
    <source>
        <dbReference type="ARBA" id="ARBA00004496"/>
    </source>
</evidence>
<dbReference type="GO" id="GO:0005737">
    <property type="term" value="C:cytoplasm"/>
    <property type="evidence" value="ECO:0007669"/>
    <property type="project" value="UniProtKB-SubCell"/>
</dbReference>
<feature type="domain" description="C3H1-type" evidence="10">
    <location>
        <begin position="311"/>
        <end position="339"/>
    </location>
</feature>
<feature type="zinc finger region" description="C3H1-type" evidence="8">
    <location>
        <begin position="116"/>
        <end position="145"/>
    </location>
</feature>
<feature type="region of interest" description="Disordered" evidence="9">
    <location>
        <begin position="560"/>
        <end position="579"/>
    </location>
</feature>
<feature type="region of interest" description="Disordered" evidence="9">
    <location>
        <begin position="613"/>
        <end position="634"/>
    </location>
</feature>
<comment type="subcellular location">
    <subcellularLocation>
        <location evidence="1">Cytoplasm</location>
    </subcellularLocation>
</comment>
<evidence type="ECO:0000256" key="5">
    <source>
        <dbReference type="ARBA" id="ARBA00022737"/>
    </source>
</evidence>
<keyword evidence="11" id="KW-1185">Reference proteome</keyword>
<name>A0A1I8JCB3_9PLAT</name>
<proteinExistence type="inferred from homology"/>
<feature type="compositionally biased region" description="Basic and acidic residues" evidence="9">
    <location>
        <begin position="613"/>
        <end position="631"/>
    </location>
</feature>
<dbReference type="Pfam" id="PF00642">
    <property type="entry name" value="zf-CCCH"/>
    <property type="match status" value="1"/>
</dbReference>
<dbReference type="SMART" id="SM00356">
    <property type="entry name" value="ZnF_C3H1"/>
    <property type="match status" value="5"/>
</dbReference>
<dbReference type="WBParaSite" id="maker-uti_cns_0046733-snap-gene-0.15-mRNA-1">
    <property type="protein sequence ID" value="maker-uti_cns_0046733-snap-gene-0.15-mRNA-1"/>
    <property type="gene ID" value="maker-uti_cns_0046733-snap-gene-0.15"/>
</dbReference>
<feature type="compositionally biased region" description="Basic and acidic residues" evidence="9">
    <location>
        <begin position="807"/>
        <end position="816"/>
    </location>
</feature>
<dbReference type="InterPro" id="IPR057295">
    <property type="entry name" value="UNK_Znf_4"/>
</dbReference>
<feature type="zinc finger region" description="C3H1-type" evidence="8">
    <location>
        <begin position="311"/>
        <end position="339"/>
    </location>
</feature>
<evidence type="ECO:0000313" key="11">
    <source>
        <dbReference type="Proteomes" id="UP000095280"/>
    </source>
</evidence>
<keyword evidence="6 8" id="KW-0863">Zinc-finger</keyword>
<evidence type="ECO:0000259" key="10">
    <source>
        <dbReference type="PROSITE" id="PS50103"/>
    </source>
</evidence>
<accession>A0A1I8JCB3</accession>
<evidence type="ECO:0000256" key="4">
    <source>
        <dbReference type="ARBA" id="ARBA00022723"/>
    </source>
</evidence>
<dbReference type="Pfam" id="PF23035">
    <property type="entry name" value="zf-CCCH_UNK-like_4th"/>
    <property type="match status" value="1"/>
</dbReference>
<dbReference type="Pfam" id="PF25427">
    <property type="entry name" value="zf-CCCH_UNK"/>
    <property type="match status" value="1"/>
</dbReference>
<dbReference type="Pfam" id="PF18384">
    <property type="entry name" value="zf_CCCH_5"/>
    <property type="match status" value="1"/>
</dbReference>
<evidence type="ECO:0000256" key="6">
    <source>
        <dbReference type="ARBA" id="ARBA00022771"/>
    </source>
</evidence>
<dbReference type="InterPro" id="IPR036855">
    <property type="entry name" value="Znf_CCCH_sf"/>
</dbReference>
<feature type="compositionally biased region" description="Low complexity" evidence="9">
    <location>
        <begin position="366"/>
        <end position="385"/>
    </location>
</feature>
<dbReference type="PANTHER" id="PTHR14493">
    <property type="entry name" value="UNKEMPT FAMILY MEMBER"/>
    <property type="match status" value="1"/>
</dbReference>
<dbReference type="PROSITE" id="PS50103">
    <property type="entry name" value="ZF_C3H1"/>
    <property type="match status" value="3"/>
</dbReference>
<feature type="compositionally biased region" description="Polar residues" evidence="9">
    <location>
        <begin position="569"/>
        <end position="579"/>
    </location>
</feature>